<evidence type="ECO:0000256" key="2">
    <source>
        <dbReference type="ARBA" id="ARBA00007860"/>
    </source>
</evidence>
<proteinExistence type="evidence at transcript level"/>
<evidence type="ECO:0000256" key="6">
    <source>
        <dbReference type="ARBA" id="ARBA00023136"/>
    </source>
</evidence>
<dbReference type="InterPro" id="IPR008662">
    <property type="entry name" value="TOIP1/2"/>
</dbReference>
<feature type="compositionally biased region" description="Polar residues" evidence="10">
    <location>
        <begin position="50"/>
        <end position="61"/>
    </location>
</feature>
<evidence type="ECO:0000256" key="7">
    <source>
        <dbReference type="ARBA" id="ARBA00023180"/>
    </source>
</evidence>
<dbReference type="GO" id="GO:0001671">
    <property type="term" value="F:ATPase activator activity"/>
    <property type="evidence" value="ECO:0007669"/>
    <property type="project" value="InterPro"/>
</dbReference>
<keyword evidence="4" id="KW-0812">Transmembrane</keyword>
<dbReference type="GO" id="GO:0005635">
    <property type="term" value="C:nuclear envelope"/>
    <property type="evidence" value="ECO:0007669"/>
    <property type="project" value="UniProtKB-SubCell"/>
</dbReference>
<dbReference type="Pfam" id="PF05609">
    <property type="entry name" value="LAP1_C"/>
    <property type="match status" value="1"/>
</dbReference>
<dbReference type="InterPro" id="IPR046753">
    <property type="entry name" value="TOIP1/2_C"/>
</dbReference>
<name>A0A6F9DFH9_9ASCI</name>
<evidence type="ECO:0000256" key="5">
    <source>
        <dbReference type="ARBA" id="ARBA00022989"/>
    </source>
</evidence>
<comment type="subcellular location">
    <subcellularLocation>
        <location evidence="9">Endomembrane system</location>
        <topology evidence="9">Single-pass membrane protein</topology>
    </subcellularLocation>
    <subcellularLocation>
        <location evidence="1">Nucleus envelope</location>
    </subcellularLocation>
</comment>
<evidence type="ECO:0000256" key="9">
    <source>
        <dbReference type="ARBA" id="ARBA00037847"/>
    </source>
</evidence>
<keyword evidence="3" id="KW-0597">Phosphoprotein</keyword>
<dbReference type="Gene3D" id="3.40.50.12190">
    <property type="match status" value="1"/>
</dbReference>
<reference evidence="12" key="1">
    <citation type="submission" date="2020-04" db="EMBL/GenBank/DDBJ databases">
        <authorList>
            <person name="Neveu A P."/>
        </authorList>
    </citation>
    <scope>NUCLEOTIDE SEQUENCE</scope>
    <source>
        <tissue evidence="12">Whole embryo</tissue>
    </source>
</reference>
<sequence>MAGRKTASSKAKKKSQTPNKTRKRSESLSEENSSAAEQTLSSQDDPDFVASTSGLDETTTDGSDKDVDVSRVSEKFESPVKVKSSFHERPKDCEKNEPLPHSLNLPKNLALLVIIAALVFYASKYFSECQTHVEISNTELFKLKLKSIEDEIALQDKRLWKIVRVSLVKHHNSQNNNQPAVLMLAADENAYPTAQCLANKLAAVYSSNCSSSIKVSGLDVKNLQASEAKFLLDDQLTKQFKSGSCSAVVDRFDLIPAAATPLFYQFCENDNAPFKNVAIILVVQVDNGDWSQSAHDLSNLPPRLWDEIVDKYLSHSLMSRDPEVMTSDMIAGLMSRITPSVAWVKKIDNLNC</sequence>
<evidence type="ECO:0000256" key="10">
    <source>
        <dbReference type="SAM" id="MobiDB-lite"/>
    </source>
</evidence>
<feature type="compositionally biased region" description="Basic and acidic residues" evidence="10">
    <location>
        <begin position="62"/>
        <end position="72"/>
    </location>
</feature>
<accession>A0A6F9DFH9</accession>
<protein>
    <submittedName>
        <fullName evidence="12">Torsin-1A-interacting protein 2-like</fullName>
    </submittedName>
</protein>
<comment type="similarity">
    <text evidence="2">Belongs to the TOR1AIP family.</text>
</comment>
<keyword evidence="8" id="KW-0539">Nucleus</keyword>
<dbReference type="AlphaFoldDB" id="A0A6F9DFH9"/>
<dbReference type="EMBL" id="LR785928">
    <property type="protein sequence ID" value="CAB3255271.1"/>
    <property type="molecule type" value="mRNA"/>
</dbReference>
<dbReference type="PANTHER" id="PTHR18843:SF7">
    <property type="entry name" value="LAMINA-ASSOCIATED POLYPEPTIDE 1B ISOFORM 1-RELATED"/>
    <property type="match status" value="1"/>
</dbReference>
<dbReference type="InterPro" id="IPR038599">
    <property type="entry name" value="LAP1C-like_C_sf"/>
</dbReference>
<dbReference type="PANTHER" id="PTHR18843">
    <property type="entry name" value="TORSIN-1A-INTERACTING PROTEIN"/>
    <property type="match status" value="1"/>
</dbReference>
<evidence type="ECO:0000256" key="3">
    <source>
        <dbReference type="ARBA" id="ARBA00022553"/>
    </source>
</evidence>
<dbReference type="GO" id="GO:0016020">
    <property type="term" value="C:membrane"/>
    <property type="evidence" value="ECO:0007669"/>
    <property type="project" value="TreeGrafter"/>
</dbReference>
<dbReference type="GO" id="GO:0061024">
    <property type="term" value="P:membrane organization"/>
    <property type="evidence" value="ECO:0007669"/>
    <property type="project" value="TreeGrafter"/>
</dbReference>
<feature type="domain" description="Torsin-1A-interacting protein 1/2 AAA+ activator" evidence="11">
    <location>
        <begin position="131"/>
        <end position="349"/>
    </location>
</feature>
<evidence type="ECO:0000259" key="11">
    <source>
        <dbReference type="Pfam" id="PF05609"/>
    </source>
</evidence>
<keyword evidence="5" id="KW-1133">Transmembrane helix</keyword>
<evidence type="ECO:0000313" key="12">
    <source>
        <dbReference type="EMBL" id="CAB3255271.1"/>
    </source>
</evidence>
<evidence type="ECO:0000256" key="8">
    <source>
        <dbReference type="ARBA" id="ARBA00023242"/>
    </source>
</evidence>
<feature type="region of interest" description="Disordered" evidence="10">
    <location>
        <begin position="1"/>
        <end position="72"/>
    </location>
</feature>
<keyword evidence="7" id="KW-0325">Glycoprotein</keyword>
<evidence type="ECO:0000256" key="4">
    <source>
        <dbReference type="ARBA" id="ARBA00022692"/>
    </source>
</evidence>
<organism evidence="12">
    <name type="scientific">Phallusia mammillata</name>
    <dbReference type="NCBI Taxonomy" id="59560"/>
    <lineage>
        <taxon>Eukaryota</taxon>
        <taxon>Metazoa</taxon>
        <taxon>Chordata</taxon>
        <taxon>Tunicata</taxon>
        <taxon>Ascidiacea</taxon>
        <taxon>Phlebobranchia</taxon>
        <taxon>Ascidiidae</taxon>
        <taxon>Phallusia</taxon>
    </lineage>
</organism>
<gene>
    <name evidence="12" type="primary">Ifrg15-001</name>
</gene>
<keyword evidence="6" id="KW-0472">Membrane</keyword>
<evidence type="ECO:0000256" key="1">
    <source>
        <dbReference type="ARBA" id="ARBA00004259"/>
    </source>
</evidence>
<feature type="compositionally biased region" description="Basic residues" evidence="10">
    <location>
        <begin position="10"/>
        <end position="23"/>
    </location>
</feature>